<sequence>MGDRSKQLKSRSSSAEIALFLQRAEAMPLVKGSHRGRLIFALDATASREPTWDQASHLQSSMFANTKALGDLSVQLCYYRGYRQFVASPWVEGPDQLMRMMEPVRCLGGQTQIARVLSHAIDECRQQPVQGVVFIGDAVEEPVDQLCDLAGQLKLCGTPLFVFHEGGEPAAARALKQIARVSGGVYMPFTHNGSKALEALLSAAAAFSVGGVDGVRRLPSDQAVHLAQLTRQLEP</sequence>
<dbReference type="EMBL" id="QWEZ01000001">
    <property type="protein sequence ID" value="RRJ84760.1"/>
    <property type="molecule type" value="Genomic_DNA"/>
</dbReference>
<dbReference type="SUPFAM" id="SSF53300">
    <property type="entry name" value="vWA-like"/>
    <property type="match status" value="1"/>
</dbReference>
<comment type="caution">
    <text evidence="1">The sequence shown here is derived from an EMBL/GenBank/DDBJ whole genome shotgun (WGS) entry which is preliminary data.</text>
</comment>
<name>A0A3P3VQ60_9GAMM</name>
<reference evidence="1 2" key="1">
    <citation type="submission" date="2018-08" db="EMBL/GenBank/DDBJ databases">
        <authorList>
            <person name="Khan S.A."/>
        </authorList>
    </citation>
    <scope>NUCLEOTIDE SEQUENCE [LARGE SCALE GENOMIC DNA]</scope>
    <source>
        <strain evidence="1 2">GTF-13</strain>
    </source>
</reference>
<reference evidence="1 2" key="2">
    <citation type="submission" date="2018-12" db="EMBL/GenBank/DDBJ databases">
        <title>Simiduia agarivorans gen. nov., sp. nov., a marine, agarolytic bacterium isolated from shallow coastal water from Keelung, Taiwan.</title>
        <authorList>
            <person name="Shieh W.Y."/>
        </authorList>
    </citation>
    <scope>NUCLEOTIDE SEQUENCE [LARGE SCALE GENOMIC DNA]</scope>
    <source>
        <strain evidence="1 2">GTF-13</strain>
    </source>
</reference>
<protein>
    <submittedName>
        <fullName evidence="1">VWA domain-containing protein</fullName>
    </submittedName>
</protein>
<dbReference type="RefSeq" id="WP_125015189.1">
    <property type="nucleotide sequence ID" value="NZ_QWEZ01000001.1"/>
</dbReference>
<dbReference type="Gene3D" id="3.40.50.410">
    <property type="entry name" value="von Willebrand factor, type A domain"/>
    <property type="match status" value="1"/>
</dbReference>
<evidence type="ECO:0000313" key="2">
    <source>
        <dbReference type="Proteomes" id="UP000280792"/>
    </source>
</evidence>
<dbReference type="Proteomes" id="UP000280792">
    <property type="component" value="Unassembled WGS sequence"/>
</dbReference>
<proteinExistence type="predicted"/>
<dbReference type="AlphaFoldDB" id="A0A3P3VQ60"/>
<organism evidence="1 2">
    <name type="scientific">Aestuariirhabdus litorea</name>
    <dbReference type="NCBI Taxonomy" id="2528527"/>
    <lineage>
        <taxon>Bacteria</taxon>
        <taxon>Pseudomonadati</taxon>
        <taxon>Pseudomonadota</taxon>
        <taxon>Gammaproteobacteria</taxon>
        <taxon>Oceanospirillales</taxon>
        <taxon>Aestuariirhabdaceae</taxon>
        <taxon>Aestuariirhabdus</taxon>
    </lineage>
</organism>
<evidence type="ECO:0000313" key="1">
    <source>
        <dbReference type="EMBL" id="RRJ84760.1"/>
    </source>
</evidence>
<accession>A0A3P3VQ60</accession>
<gene>
    <name evidence="1" type="ORF">D0544_06580</name>
</gene>
<keyword evidence="2" id="KW-1185">Reference proteome</keyword>
<dbReference type="InterPro" id="IPR036465">
    <property type="entry name" value="vWFA_dom_sf"/>
</dbReference>